<accession>A0ABX0SPJ1</accession>
<dbReference type="InterPro" id="IPR036513">
    <property type="entry name" value="STAS_dom_sf"/>
</dbReference>
<dbReference type="Pfam" id="PF01740">
    <property type="entry name" value="STAS"/>
    <property type="match status" value="1"/>
</dbReference>
<comment type="caution">
    <text evidence="3">The sequence shown here is derived from an EMBL/GenBank/DDBJ whole genome shotgun (WGS) entry which is preliminary data.</text>
</comment>
<dbReference type="PANTHER" id="PTHR33745:SF3">
    <property type="entry name" value="RSBT CO-ANTAGONIST PROTEIN RSBRC"/>
    <property type="match status" value="1"/>
</dbReference>
<dbReference type="PANTHER" id="PTHR33745">
    <property type="entry name" value="RSBT ANTAGONIST PROTEIN RSBS-RELATED"/>
    <property type="match status" value="1"/>
</dbReference>
<feature type="domain" description="STAS" evidence="2">
    <location>
        <begin position="161"/>
        <end position="272"/>
    </location>
</feature>
<dbReference type="SUPFAM" id="SSF52091">
    <property type="entry name" value="SpoIIaa-like"/>
    <property type="match status" value="1"/>
</dbReference>
<dbReference type="InterPro" id="IPR051932">
    <property type="entry name" value="Bact_StressResp_Reg"/>
</dbReference>
<dbReference type="Gene3D" id="3.30.750.24">
    <property type="entry name" value="STAS domain"/>
    <property type="match status" value="1"/>
</dbReference>
<dbReference type="Proteomes" id="UP000754495">
    <property type="component" value="Unassembled WGS sequence"/>
</dbReference>
<proteinExistence type="predicted"/>
<evidence type="ECO:0000313" key="4">
    <source>
        <dbReference type="Proteomes" id="UP000754495"/>
    </source>
</evidence>
<protein>
    <submittedName>
        <fullName evidence="3">RsbT co-antagonist protein RsbR</fullName>
    </submittedName>
</protein>
<reference evidence="3 4" key="1">
    <citation type="submission" date="2020-03" db="EMBL/GenBank/DDBJ databases">
        <title>Sequencing the genomes of 1000 actinobacteria strains.</title>
        <authorList>
            <person name="Klenk H.-P."/>
        </authorList>
    </citation>
    <scope>NUCLEOTIDE SEQUENCE [LARGE SCALE GENOMIC DNA]</scope>
    <source>
        <strain evidence="3 4">DSM 45668</strain>
    </source>
</reference>
<dbReference type="InterPro" id="IPR002645">
    <property type="entry name" value="STAS_dom"/>
</dbReference>
<gene>
    <name evidence="3" type="ORF">FHX46_001401</name>
</gene>
<evidence type="ECO:0000259" key="2">
    <source>
        <dbReference type="PROSITE" id="PS50801"/>
    </source>
</evidence>
<dbReference type="CDD" id="cd07041">
    <property type="entry name" value="STAS_RsbR_RsbS_like"/>
    <property type="match status" value="1"/>
</dbReference>
<keyword evidence="1" id="KW-0597">Phosphoprotein</keyword>
<organism evidence="3 4">
    <name type="scientific">Amycolatopsis viridis</name>
    <dbReference type="NCBI Taxonomy" id="185678"/>
    <lineage>
        <taxon>Bacteria</taxon>
        <taxon>Bacillati</taxon>
        <taxon>Actinomycetota</taxon>
        <taxon>Actinomycetes</taxon>
        <taxon>Pseudonocardiales</taxon>
        <taxon>Pseudonocardiaceae</taxon>
        <taxon>Amycolatopsis</taxon>
    </lineage>
</organism>
<dbReference type="PROSITE" id="PS50801">
    <property type="entry name" value="STAS"/>
    <property type="match status" value="1"/>
</dbReference>
<sequence length="290" mass="30432">MTTTSDRQITTVVSDFLDAQKDAIVAQWAGSSFFRSVAQDSDQAAGDSAEVLRGVRRAIAAGQADNPGADGFNDLRSLLTALASQLDGNEGVSARTAVEVSELKQPLLRLWQEQADAELLTPGAVMLVGAVDTLRLVLVESALAAAKDTLAIQREQLSELSTPVIKLWDGVLAIPLIGTLDSMRSQVATESLLQAIMTQQAKVAILDITGVPTVDTMVAQHLLKTAMAARLMGAECVISGIRPQIANTMVQLGIDLGEVATRARLADALAYALHRLGLQVGSSPAGPGVL</sequence>
<dbReference type="RefSeq" id="WP_167111722.1">
    <property type="nucleotide sequence ID" value="NZ_JAANOU010000001.1"/>
</dbReference>
<evidence type="ECO:0000256" key="1">
    <source>
        <dbReference type="ARBA" id="ARBA00022553"/>
    </source>
</evidence>
<name>A0ABX0SPJ1_9PSEU</name>
<evidence type="ECO:0000313" key="3">
    <source>
        <dbReference type="EMBL" id="NIH78871.1"/>
    </source>
</evidence>
<keyword evidence="4" id="KW-1185">Reference proteome</keyword>
<dbReference type="EMBL" id="JAANOU010000001">
    <property type="protein sequence ID" value="NIH78871.1"/>
    <property type="molecule type" value="Genomic_DNA"/>
</dbReference>